<proteinExistence type="inferred from homology"/>
<dbReference type="GO" id="GO:0004827">
    <property type="term" value="F:proline-tRNA ligase activity"/>
    <property type="evidence" value="ECO:0007669"/>
    <property type="project" value="UniProtKB-UniRule"/>
</dbReference>
<keyword evidence="6 7" id="KW-0030">Aminoacyl-tRNA synthetase</keyword>
<dbReference type="SMART" id="SM00946">
    <property type="entry name" value="ProRS-C_1"/>
    <property type="match status" value="1"/>
</dbReference>
<protein>
    <recommendedName>
        <fullName evidence="7">Proline--tRNA ligase</fullName>
        <ecNumber evidence="7">6.1.1.15</ecNumber>
    </recommendedName>
    <alternativeName>
        <fullName evidence="7">Prolyl-tRNA synthetase</fullName>
        <shortName evidence="7">ProRS</shortName>
    </alternativeName>
</protein>
<name>A0A2W5CA28_9SPHN</name>
<evidence type="ECO:0000256" key="4">
    <source>
        <dbReference type="ARBA" id="ARBA00022840"/>
    </source>
</evidence>
<dbReference type="InterPro" id="IPR006195">
    <property type="entry name" value="aa-tRNA-synth_II"/>
</dbReference>
<organism evidence="9 10">
    <name type="scientific">Sphingomonas sanxanigenens</name>
    <dbReference type="NCBI Taxonomy" id="397260"/>
    <lineage>
        <taxon>Bacteria</taxon>
        <taxon>Pseudomonadati</taxon>
        <taxon>Pseudomonadota</taxon>
        <taxon>Alphaproteobacteria</taxon>
        <taxon>Sphingomonadales</taxon>
        <taxon>Sphingomonadaceae</taxon>
        <taxon>Sphingomonas</taxon>
    </lineage>
</organism>
<dbReference type="InterPro" id="IPR036621">
    <property type="entry name" value="Anticodon-bd_dom_sf"/>
</dbReference>
<feature type="domain" description="Aminoacyl-transfer RNA synthetases class-II family profile" evidence="8">
    <location>
        <begin position="42"/>
        <end position="294"/>
    </location>
</feature>
<dbReference type="Pfam" id="PF00587">
    <property type="entry name" value="tRNA-synt_2b"/>
    <property type="match status" value="1"/>
</dbReference>
<gene>
    <name evidence="7" type="primary">proS</name>
    <name evidence="9" type="ORF">DI623_01520</name>
</gene>
<dbReference type="Gene3D" id="3.30.110.30">
    <property type="entry name" value="C-terminal domain of ProRS"/>
    <property type="match status" value="1"/>
</dbReference>
<comment type="subunit">
    <text evidence="7">Homodimer.</text>
</comment>
<comment type="domain">
    <text evidence="7">Consists of three domains: the N-terminal catalytic domain, the anticodon-binding domain and the C-terminal extension.</text>
</comment>
<dbReference type="InterPro" id="IPR016061">
    <property type="entry name" value="Pro-tRNA_ligase_II_C"/>
</dbReference>
<dbReference type="EC" id="6.1.1.15" evidence="7"/>
<dbReference type="Pfam" id="PF03129">
    <property type="entry name" value="HGTP_anticodon"/>
    <property type="match status" value="1"/>
</dbReference>
<evidence type="ECO:0000256" key="7">
    <source>
        <dbReference type="HAMAP-Rule" id="MF_01571"/>
    </source>
</evidence>
<evidence type="ECO:0000313" key="9">
    <source>
        <dbReference type="EMBL" id="PZO91901.1"/>
    </source>
</evidence>
<dbReference type="Gene3D" id="3.40.50.800">
    <property type="entry name" value="Anticodon-binding domain"/>
    <property type="match status" value="1"/>
</dbReference>
<comment type="caution">
    <text evidence="9">The sequence shown here is derived from an EMBL/GenBank/DDBJ whole genome shotgun (WGS) entry which is preliminary data.</text>
</comment>
<dbReference type="GO" id="GO:0005737">
    <property type="term" value="C:cytoplasm"/>
    <property type="evidence" value="ECO:0007669"/>
    <property type="project" value="UniProtKB-SubCell"/>
</dbReference>
<evidence type="ECO:0000256" key="5">
    <source>
        <dbReference type="ARBA" id="ARBA00022917"/>
    </source>
</evidence>
<evidence type="ECO:0000256" key="3">
    <source>
        <dbReference type="ARBA" id="ARBA00022741"/>
    </source>
</evidence>
<evidence type="ECO:0000256" key="1">
    <source>
        <dbReference type="ARBA" id="ARBA00022490"/>
    </source>
</evidence>
<comment type="similarity">
    <text evidence="7">Belongs to the class-II aminoacyl-tRNA synthetase family. ProS type 3 subfamily.</text>
</comment>
<comment type="catalytic activity">
    <reaction evidence="7">
        <text>tRNA(Pro) + L-proline + ATP = L-prolyl-tRNA(Pro) + AMP + diphosphate</text>
        <dbReference type="Rhea" id="RHEA:14305"/>
        <dbReference type="Rhea" id="RHEA-COMP:9700"/>
        <dbReference type="Rhea" id="RHEA-COMP:9702"/>
        <dbReference type="ChEBI" id="CHEBI:30616"/>
        <dbReference type="ChEBI" id="CHEBI:33019"/>
        <dbReference type="ChEBI" id="CHEBI:60039"/>
        <dbReference type="ChEBI" id="CHEBI:78442"/>
        <dbReference type="ChEBI" id="CHEBI:78532"/>
        <dbReference type="ChEBI" id="CHEBI:456215"/>
        <dbReference type="EC" id="6.1.1.15"/>
    </reaction>
</comment>
<dbReference type="InterPro" id="IPR004154">
    <property type="entry name" value="Anticodon-bd"/>
</dbReference>
<accession>A0A2W5CA28</accession>
<dbReference type="EMBL" id="QFNN01000003">
    <property type="protein sequence ID" value="PZO91901.1"/>
    <property type="molecule type" value="Genomic_DNA"/>
</dbReference>
<dbReference type="GO" id="GO:0006433">
    <property type="term" value="P:prolyl-tRNA aminoacylation"/>
    <property type="evidence" value="ECO:0007669"/>
    <property type="project" value="UniProtKB-UniRule"/>
</dbReference>
<dbReference type="GO" id="GO:0005524">
    <property type="term" value="F:ATP binding"/>
    <property type="evidence" value="ECO:0007669"/>
    <property type="project" value="UniProtKB-UniRule"/>
</dbReference>
<dbReference type="PANTHER" id="PTHR43382">
    <property type="entry name" value="PROLYL-TRNA SYNTHETASE"/>
    <property type="match status" value="1"/>
</dbReference>
<dbReference type="PANTHER" id="PTHR43382:SF2">
    <property type="entry name" value="BIFUNCTIONAL GLUTAMATE_PROLINE--TRNA LIGASE"/>
    <property type="match status" value="1"/>
</dbReference>
<dbReference type="SUPFAM" id="SSF55681">
    <property type="entry name" value="Class II aaRS and biotin synthetases"/>
    <property type="match status" value="1"/>
</dbReference>
<dbReference type="InterPro" id="IPR033721">
    <property type="entry name" value="ProRS_core_arch_euk"/>
</dbReference>
<dbReference type="HAMAP" id="MF_01571">
    <property type="entry name" value="Pro_tRNA_synth_type3"/>
    <property type="match status" value="1"/>
</dbReference>
<keyword evidence="2 7" id="KW-0436">Ligase</keyword>
<dbReference type="PROSITE" id="PS50862">
    <property type="entry name" value="AA_TRNA_LIGASE_II"/>
    <property type="match status" value="1"/>
</dbReference>
<dbReference type="Proteomes" id="UP000249066">
    <property type="component" value="Unassembled WGS sequence"/>
</dbReference>
<dbReference type="InterPro" id="IPR045864">
    <property type="entry name" value="aa-tRNA-synth_II/BPL/LPL"/>
</dbReference>
<keyword evidence="3 7" id="KW-0547">Nucleotide-binding</keyword>
<evidence type="ECO:0000313" key="10">
    <source>
        <dbReference type="Proteomes" id="UP000249066"/>
    </source>
</evidence>
<evidence type="ECO:0000256" key="2">
    <source>
        <dbReference type="ARBA" id="ARBA00022598"/>
    </source>
</evidence>
<dbReference type="GO" id="GO:0017101">
    <property type="term" value="C:aminoacyl-tRNA synthetase multienzyme complex"/>
    <property type="evidence" value="ECO:0007669"/>
    <property type="project" value="TreeGrafter"/>
</dbReference>
<dbReference type="InterPro" id="IPR017449">
    <property type="entry name" value="Pro-tRNA_synth_II"/>
</dbReference>
<dbReference type="AlphaFoldDB" id="A0A2W5CA28"/>
<dbReference type="Gene3D" id="3.30.930.10">
    <property type="entry name" value="Bira Bifunctional Protein, Domain 2"/>
    <property type="match status" value="1"/>
</dbReference>
<sequence>MKHALSVTREQDFAAWYQAVIAEADMAEDSGVRGCMVMLPWGYGIWERIQRLLDARIRNLGYDNTYFPLFIPLSYFEKEAEHVEGFAKEMAVVTHHRLIPDGKGGLVPDPAAKLEEPLIVRPTSETVIGAGFSRWIQSWRDLPVQINQWANVVRWEMRTRMFLRTAEFLWQEGHAAYADANQAKVETAKALELYRSFAEDCVAMPVVAGEKPENERFPGAVETWSIEAMMQDGKALQAGTSHYLGTHFAEAQNIRFQNQEGQFEPAHTISWGMSTRMVGGLIMVHGDDDGLRVPPQVAPWQIVIVPMLRDNDEDEVLIAYCREVKEALAARQAFGEPIRVLLDLKATKAATKRWGWVKKGAPIVVEVGGRDMAGGNVSIIRRDRLYREDGKLDSAIVTRDAFVDGAAETLAAIEKTLFAGARARMEANIRRDVTDMTTLADHFAEGNRYPGWVEVQWSKPTGAALDKVVETLKGLKLTLRNTPRDATAADGDCIFTGAPAVERVLVARAY</sequence>
<reference evidence="9 10" key="1">
    <citation type="submission" date="2017-08" db="EMBL/GenBank/DDBJ databases">
        <title>Infants hospitalized years apart are colonized by the same room-sourced microbial strains.</title>
        <authorList>
            <person name="Brooks B."/>
            <person name="Olm M.R."/>
            <person name="Firek B.A."/>
            <person name="Baker R."/>
            <person name="Thomas B.C."/>
            <person name="Morowitz M.J."/>
            <person name="Banfield J.F."/>
        </authorList>
    </citation>
    <scope>NUCLEOTIDE SEQUENCE [LARGE SCALE GENOMIC DNA]</scope>
    <source>
        <strain evidence="9">S2_018_000_R2_101</strain>
    </source>
</reference>
<evidence type="ECO:0000256" key="6">
    <source>
        <dbReference type="ARBA" id="ARBA00023146"/>
    </source>
</evidence>
<comment type="function">
    <text evidence="7">Catalyzes the attachment of proline to tRNA(Pro) in a two-step reaction: proline is first activated by ATP to form Pro-AMP and then transferred to the acceptor end of tRNA(Pro).</text>
</comment>
<comment type="subcellular location">
    <subcellularLocation>
        <location evidence="7">Cytoplasm</location>
    </subcellularLocation>
</comment>
<keyword evidence="5 7" id="KW-0648">Protein biosynthesis</keyword>
<dbReference type="InterPro" id="IPR004499">
    <property type="entry name" value="Pro-tRNA-ligase_IIa_arc-type"/>
</dbReference>
<evidence type="ECO:0000259" key="8">
    <source>
        <dbReference type="PROSITE" id="PS50862"/>
    </source>
</evidence>
<dbReference type="SUPFAM" id="SSF52954">
    <property type="entry name" value="Class II aaRS ABD-related"/>
    <property type="match status" value="1"/>
</dbReference>
<dbReference type="SUPFAM" id="SSF64586">
    <property type="entry name" value="C-terminal domain of ProRS"/>
    <property type="match status" value="1"/>
</dbReference>
<dbReference type="CDD" id="cd00778">
    <property type="entry name" value="ProRS_core_arch_euk"/>
    <property type="match status" value="1"/>
</dbReference>
<keyword evidence="4 7" id="KW-0067">ATP-binding</keyword>
<keyword evidence="1 7" id="KW-0963">Cytoplasm</keyword>
<dbReference type="InterPro" id="IPR002314">
    <property type="entry name" value="aa-tRNA-synt_IIb"/>
</dbReference>